<evidence type="ECO:0000256" key="4">
    <source>
        <dbReference type="ARBA" id="ARBA00023136"/>
    </source>
</evidence>
<evidence type="ECO:0000256" key="1">
    <source>
        <dbReference type="ARBA" id="ARBA00004141"/>
    </source>
</evidence>
<evidence type="ECO:0000259" key="6">
    <source>
        <dbReference type="PROSITE" id="PS50850"/>
    </source>
</evidence>
<dbReference type="AlphaFoldDB" id="A0A7T8K9D7"/>
<dbReference type="GO" id="GO:0016020">
    <property type="term" value="C:membrane"/>
    <property type="evidence" value="ECO:0007669"/>
    <property type="project" value="UniProtKB-SubCell"/>
</dbReference>
<reference evidence="8" key="1">
    <citation type="submission" date="2021-01" db="EMBL/GenBank/DDBJ databases">
        <title>Caligus Genome Assembly.</title>
        <authorList>
            <person name="Gallardo-Escarate C."/>
        </authorList>
    </citation>
    <scope>NUCLEOTIDE SEQUENCE [LARGE SCALE GENOMIC DNA]</scope>
</reference>
<feature type="non-terminal residue" evidence="7">
    <location>
        <position position="227"/>
    </location>
</feature>
<proteinExistence type="predicted"/>
<dbReference type="OrthoDB" id="6346465at2759"/>
<organism evidence="7 8">
    <name type="scientific">Caligus rogercresseyi</name>
    <name type="common">Sea louse</name>
    <dbReference type="NCBI Taxonomy" id="217165"/>
    <lineage>
        <taxon>Eukaryota</taxon>
        <taxon>Metazoa</taxon>
        <taxon>Ecdysozoa</taxon>
        <taxon>Arthropoda</taxon>
        <taxon>Crustacea</taxon>
        <taxon>Multicrustacea</taxon>
        <taxon>Hexanauplia</taxon>
        <taxon>Copepoda</taxon>
        <taxon>Siphonostomatoida</taxon>
        <taxon>Caligidae</taxon>
        <taxon>Caligus</taxon>
    </lineage>
</organism>
<dbReference type="InterPro" id="IPR036259">
    <property type="entry name" value="MFS_trans_sf"/>
</dbReference>
<dbReference type="PANTHER" id="PTHR48021:SF1">
    <property type="entry name" value="GH07001P-RELATED"/>
    <property type="match status" value="1"/>
</dbReference>
<comment type="subcellular location">
    <subcellularLocation>
        <location evidence="1">Membrane</location>
        <topology evidence="1">Multi-pass membrane protein</topology>
    </subcellularLocation>
</comment>
<dbReference type="GO" id="GO:0022857">
    <property type="term" value="F:transmembrane transporter activity"/>
    <property type="evidence" value="ECO:0007669"/>
    <property type="project" value="InterPro"/>
</dbReference>
<accession>A0A7T8K9D7</accession>
<feature type="transmembrane region" description="Helical" evidence="5">
    <location>
        <begin position="27"/>
        <end position="51"/>
    </location>
</feature>
<keyword evidence="2 5" id="KW-0812">Transmembrane</keyword>
<dbReference type="SUPFAM" id="SSF103473">
    <property type="entry name" value="MFS general substrate transporter"/>
    <property type="match status" value="1"/>
</dbReference>
<dbReference type="InterPro" id="IPR020846">
    <property type="entry name" value="MFS_dom"/>
</dbReference>
<feature type="domain" description="Major facilitator superfamily (MFS) profile" evidence="6">
    <location>
        <begin position="1"/>
        <end position="227"/>
    </location>
</feature>
<evidence type="ECO:0000313" key="7">
    <source>
        <dbReference type="EMBL" id="QQP51023.1"/>
    </source>
</evidence>
<sequence length="227" mass="25485">SIFGLGAIFGGLVSAYLGSHFGRRKSLFVMAVPDVIGWFLIAGSNGVHMILLGRFLNGLSAAGYSTSIQIYVAEIAQPHHRGWLSGITIPTLAVGSLFAYIMGMFMEWRYIAAVGGFIPLTHLIGIYRITKRKSPSGMRETLHLLLFMIEVNTLFIFRIEFTIKESITRFTRRQYRKPFILLNILFLLMTFSGNHGISFYALDILKTSHDALDEHISIVLIGESFYL</sequence>
<dbReference type="Pfam" id="PF00083">
    <property type="entry name" value="Sugar_tr"/>
    <property type="match status" value="1"/>
</dbReference>
<evidence type="ECO:0000313" key="8">
    <source>
        <dbReference type="Proteomes" id="UP000595437"/>
    </source>
</evidence>
<dbReference type="InterPro" id="IPR050549">
    <property type="entry name" value="MFS_Trehalose_Transporter"/>
</dbReference>
<dbReference type="Gene3D" id="1.20.1250.20">
    <property type="entry name" value="MFS general substrate transporter like domains"/>
    <property type="match status" value="1"/>
</dbReference>
<protein>
    <recommendedName>
        <fullName evidence="6">Major facilitator superfamily (MFS) profile domain-containing protein</fullName>
    </recommendedName>
</protein>
<keyword evidence="3 5" id="KW-1133">Transmembrane helix</keyword>
<keyword evidence="8" id="KW-1185">Reference proteome</keyword>
<evidence type="ECO:0000256" key="3">
    <source>
        <dbReference type="ARBA" id="ARBA00022989"/>
    </source>
</evidence>
<evidence type="ECO:0000256" key="2">
    <source>
        <dbReference type="ARBA" id="ARBA00022692"/>
    </source>
</evidence>
<gene>
    <name evidence="7" type="ORF">FKW44_012226</name>
</gene>
<feature type="transmembrane region" description="Helical" evidence="5">
    <location>
        <begin position="180"/>
        <end position="202"/>
    </location>
</feature>
<keyword evidence="4 5" id="KW-0472">Membrane</keyword>
<evidence type="ECO:0000256" key="5">
    <source>
        <dbReference type="SAM" id="Phobius"/>
    </source>
</evidence>
<feature type="transmembrane region" description="Helical" evidence="5">
    <location>
        <begin position="110"/>
        <end position="129"/>
    </location>
</feature>
<dbReference type="PANTHER" id="PTHR48021">
    <property type="match status" value="1"/>
</dbReference>
<dbReference type="Proteomes" id="UP000595437">
    <property type="component" value="Chromosome 8"/>
</dbReference>
<dbReference type="InterPro" id="IPR005828">
    <property type="entry name" value="MFS_sugar_transport-like"/>
</dbReference>
<feature type="transmembrane region" description="Helical" evidence="5">
    <location>
        <begin position="83"/>
        <end position="103"/>
    </location>
</feature>
<dbReference type="EMBL" id="CP045897">
    <property type="protein sequence ID" value="QQP51023.1"/>
    <property type="molecule type" value="Genomic_DNA"/>
</dbReference>
<name>A0A7T8K9D7_CALRO</name>
<dbReference type="PROSITE" id="PS50850">
    <property type="entry name" value="MFS"/>
    <property type="match status" value="1"/>
</dbReference>